<evidence type="ECO:0000313" key="2">
    <source>
        <dbReference type="EMBL" id="EGR33111.1"/>
    </source>
</evidence>
<name>G0QNV7_ICHMU</name>
<protein>
    <submittedName>
        <fullName evidence="2">Uncharacterized protein</fullName>
    </submittedName>
</protein>
<keyword evidence="3" id="KW-1185">Reference proteome</keyword>
<dbReference type="GO" id="GO:0005737">
    <property type="term" value="C:cytoplasm"/>
    <property type="evidence" value="ECO:0007669"/>
    <property type="project" value="TreeGrafter"/>
</dbReference>
<gene>
    <name evidence="2" type="ORF">IMG5_061670</name>
</gene>
<reference evidence="2 3" key="1">
    <citation type="submission" date="2011-07" db="EMBL/GenBank/DDBJ databases">
        <authorList>
            <person name="Coyne R."/>
            <person name="Brami D."/>
            <person name="Johnson J."/>
            <person name="Hostetler J."/>
            <person name="Hannick L."/>
            <person name="Clark T."/>
            <person name="Cassidy-Hanley D."/>
            <person name="Inman J."/>
        </authorList>
    </citation>
    <scope>NUCLEOTIDE SEQUENCE [LARGE SCALE GENOMIC DNA]</scope>
    <source>
        <strain evidence="2 3">G5</strain>
    </source>
</reference>
<evidence type="ECO:0000313" key="3">
    <source>
        <dbReference type="Proteomes" id="UP000008983"/>
    </source>
</evidence>
<feature type="coiled-coil region" evidence="1">
    <location>
        <begin position="199"/>
        <end position="271"/>
    </location>
</feature>
<proteinExistence type="predicted"/>
<evidence type="ECO:0000256" key="1">
    <source>
        <dbReference type="SAM" id="Coils"/>
    </source>
</evidence>
<dbReference type="OrthoDB" id="2021138at2759"/>
<dbReference type="eggNOG" id="ENOG502QVTY">
    <property type="taxonomic scope" value="Eukaryota"/>
</dbReference>
<dbReference type="InParanoid" id="G0QNV7"/>
<accession>G0QNV7</accession>
<dbReference type="Proteomes" id="UP000008983">
    <property type="component" value="Unassembled WGS sequence"/>
</dbReference>
<dbReference type="GeneID" id="14909284"/>
<dbReference type="OMA" id="DNHEHEE"/>
<sequence length="444" mass="54109">MQKNNIEINLNRQKKKIKQIAQCLKYLLNLKQINITLKHNKEELYFLKNIKQLEIINNRCIIKIIIIFLQIQKILNFQNNKKQIMRSQYINFNNKISKINKKIIFDDIRQMYQNNQFENNQELMQQFQNQVHLILNCLQQKNGLEENIFKQYMLQIKSKYTIYELCFSKIIDFAESIDSLFYNSLVSIHDSHALIFKQMSNQNYKIQFLQNNYNQYQQNTDNKNIVCFQKIYKQLIKIKYQNQLNELNEQIQQLKEENKQYLDKIIRLSKLQDNSYIKEYTKENFQQQESNKRTFRDHNCSQIQSFKYLHIKQLKEIINEIYTSKEWFDNKQIKQNLPSQTLEQHMYEYLSQKYGLKNMVIEQANVIINNLKKYSQEDNDVQVFTKILKNECDENFRYVQGQLKKTIQELLFMHLKGKNPLKTNETQNKWQIKELKDIQNLRNF</sequence>
<keyword evidence="1" id="KW-0175">Coiled coil</keyword>
<dbReference type="PANTHER" id="PTHR16306">
    <property type="entry name" value="TRANSLIN-ASSOCIATED FACTOR X-INTERACTING PROTEIN 1"/>
    <property type="match status" value="1"/>
</dbReference>
<dbReference type="RefSeq" id="XP_004037097.1">
    <property type="nucleotide sequence ID" value="XM_004037049.1"/>
</dbReference>
<organism evidence="2 3">
    <name type="scientific">Ichthyophthirius multifiliis</name>
    <name type="common">White spot disease agent</name>
    <name type="synonym">Ich</name>
    <dbReference type="NCBI Taxonomy" id="5932"/>
    <lineage>
        <taxon>Eukaryota</taxon>
        <taxon>Sar</taxon>
        <taxon>Alveolata</taxon>
        <taxon>Ciliophora</taxon>
        <taxon>Intramacronucleata</taxon>
        <taxon>Oligohymenophorea</taxon>
        <taxon>Hymenostomatida</taxon>
        <taxon>Ophryoglenina</taxon>
        <taxon>Ichthyophthirius</taxon>
    </lineage>
</organism>
<dbReference type="AlphaFoldDB" id="G0QNV7"/>
<dbReference type="PANTHER" id="PTHR16306:SF1">
    <property type="entry name" value="CHROMOSOME UNDETERMINED SCAFFOLD_7, WHOLE GENOME SHOTGUN SEQUENCE"/>
    <property type="match status" value="1"/>
</dbReference>
<dbReference type="EMBL" id="GL983509">
    <property type="protein sequence ID" value="EGR33111.1"/>
    <property type="molecule type" value="Genomic_DNA"/>
</dbReference>